<accession>A0A8S5NHV3</accession>
<organism evidence="1">
    <name type="scientific">Siphoviridae sp. cttFh17</name>
    <dbReference type="NCBI Taxonomy" id="2826491"/>
    <lineage>
        <taxon>Viruses</taxon>
        <taxon>Duplodnaviria</taxon>
        <taxon>Heunggongvirae</taxon>
        <taxon>Uroviricota</taxon>
        <taxon>Caudoviricetes</taxon>
    </lineage>
</organism>
<sequence>MYTKLLRKIVKMMRTMAGHCDGDGGGYNGHCY</sequence>
<reference evidence="1" key="1">
    <citation type="journal article" date="2021" name="Proc. Natl. Acad. Sci. U.S.A.">
        <title>A Catalog of Tens of Thousands of Viruses from Human Metagenomes Reveals Hidden Associations with Chronic Diseases.</title>
        <authorList>
            <person name="Tisza M.J."/>
            <person name="Buck C.B."/>
        </authorList>
    </citation>
    <scope>NUCLEOTIDE SEQUENCE</scope>
    <source>
        <strain evidence="1">CttFh17</strain>
    </source>
</reference>
<protein>
    <submittedName>
        <fullName evidence="1">Uncharacterized protein</fullName>
    </submittedName>
</protein>
<evidence type="ECO:0000313" key="1">
    <source>
        <dbReference type="EMBL" id="DAD94405.1"/>
    </source>
</evidence>
<name>A0A8S5NHV3_9CAUD</name>
<dbReference type="EMBL" id="BK015176">
    <property type="protein sequence ID" value="DAD94405.1"/>
    <property type="molecule type" value="Genomic_DNA"/>
</dbReference>
<proteinExistence type="predicted"/>